<dbReference type="NCBIfam" id="TIGR02937">
    <property type="entry name" value="sigma70-ECF"/>
    <property type="match status" value="1"/>
</dbReference>
<dbReference type="InterPro" id="IPR013325">
    <property type="entry name" value="RNA_pol_sigma_r2"/>
</dbReference>
<dbReference type="InterPro" id="IPR013324">
    <property type="entry name" value="RNA_pol_sigma_r3/r4-like"/>
</dbReference>
<gene>
    <name evidence="7" type="ORF">SAMN05421747_103187</name>
</gene>
<dbReference type="PANTHER" id="PTHR43133">
    <property type="entry name" value="RNA POLYMERASE ECF-TYPE SIGMA FACTO"/>
    <property type="match status" value="1"/>
</dbReference>
<evidence type="ECO:0000259" key="5">
    <source>
        <dbReference type="Pfam" id="PF04542"/>
    </source>
</evidence>
<dbReference type="InterPro" id="IPR036388">
    <property type="entry name" value="WH-like_DNA-bd_sf"/>
</dbReference>
<proteinExistence type="inferred from homology"/>
<name>A0A1I1FWG8_9SPHI</name>
<dbReference type="Pfam" id="PF04542">
    <property type="entry name" value="Sigma70_r2"/>
    <property type="match status" value="1"/>
</dbReference>
<evidence type="ECO:0000256" key="4">
    <source>
        <dbReference type="ARBA" id="ARBA00023163"/>
    </source>
</evidence>
<dbReference type="InterPro" id="IPR013249">
    <property type="entry name" value="RNA_pol_sigma70_r4_t2"/>
</dbReference>
<feature type="domain" description="RNA polymerase sigma factor 70 region 4 type 2" evidence="6">
    <location>
        <begin position="127"/>
        <end position="176"/>
    </location>
</feature>
<dbReference type="Gene3D" id="1.10.1740.10">
    <property type="match status" value="1"/>
</dbReference>
<dbReference type="GO" id="GO:0016987">
    <property type="term" value="F:sigma factor activity"/>
    <property type="evidence" value="ECO:0007669"/>
    <property type="project" value="UniProtKB-KW"/>
</dbReference>
<evidence type="ECO:0000256" key="2">
    <source>
        <dbReference type="ARBA" id="ARBA00023015"/>
    </source>
</evidence>
<protein>
    <submittedName>
        <fullName evidence="7">RNA polymerase sigma-70 factor, ECF subfamily</fullName>
    </submittedName>
</protein>
<organism evidence="7 8">
    <name type="scientific">Parapedobacter composti</name>
    <dbReference type="NCBI Taxonomy" id="623281"/>
    <lineage>
        <taxon>Bacteria</taxon>
        <taxon>Pseudomonadati</taxon>
        <taxon>Bacteroidota</taxon>
        <taxon>Sphingobacteriia</taxon>
        <taxon>Sphingobacteriales</taxon>
        <taxon>Sphingobacteriaceae</taxon>
        <taxon>Parapedobacter</taxon>
    </lineage>
</organism>
<dbReference type="STRING" id="623281.SAMN05421747_103187"/>
<evidence type="ECO:0000313" key="8">
    <source>
        <dbReference type="Proteomes" id="UP000199577"/>
    </source>
</evidence>
<comment type="similarity">
    <text evidence="1">Belongs to the sigma-70 factor family. ECF subfamily.</text>
</comment>
<dbReference type="NCBIfam" id="TIGR02985">
    <property type="entry name" value="Sig70_bacteroi1"/>
    <property type="match status" value="1"/>
</dbReference>
<evidence type="ECO:0000256" key="1">
    <source>
        <dbReference type="ARBA" id="ARBA00010641"/>
    </source>
</evidence>
<dbReference type="PANTHER" id="PTHR43133:SF46">
    <property type="entry name" value="RNA POLYMERASE SIGMA-70 FACTOR ECF SUBFAMILY"/>
    <property type="match status" value="1"/>
</dbReference>
<keyword evidence="2" id="KW-0805">Transcription regulation</keyword>
<evidence type="ECO:0000259" key="6">
    <source>
        <dbReference type="Pfam" id="PF08281"/>
    </source>
</evidence>
<dbReference type="InterPro" id="IPR014284">
    <property type="entry name" value="RNA_pol_sigma-70_dom"/>
</dbReference>
<keyword evidence="3" id="KW-0731">Sigma factor</keyword>
<dbReference type="RefSeq" id="WP_090972051.1">
    <property type="nucleotide sequence ID" value="NZ_FOLL01000003.1"/>
</dbReference>
<dbReference type="Pfam" id="PF08281">
    <property type="entry name" value="Sigma70_r4_2"/>
    <property type="match status" value="1"/>
</dbReference>
<reference evidence="7 8" key="1">
    <citation type="submission" date="2016-10" db="EMBL/GenBank/DDBJ databases">
        <authorList>
            <person name="de Groot N.N."/>
        </authorList>
    </citation>
    <scope>NUCLEOTIDE SEQUENCE [LARGE SCALE GENOMIC DNA]</scope>
    <source>
        <strain evidence="7 8">DSM 22900</strain>
    </source>
</reference>
<feature type="domain" description="RNA polymerase sigma-70 region 2" evidence="5">
    <location>
        <begin position="30"/>
        <end position="95"/>
    </location>
</feature>
<accession>A0A1I1FWG8</accession>
<evidence type="ECO:0000313" key="7">
    <source>
        <dbReference type="EMBL" id="SFC03372.1"/>
    </source>
</evidence>
<dbReference type="InterPro" id="IPR014327">
    <property type="entry name" value="RNA_pol_sigma70_bacteroid"/>
</dbReference>
<evidence type="ECO:0000256" key="3">
    <source>
        <dbReference type="ARBA" id="ARBA00023082"/>
    </source>
</evidence>
<sequence length="198" mass="23151">MAKRIHNLIDDSELFARLARGDERAFEIIFHHYNRRLYPFILKMVRAEEAARELVQDIFVHLWLKRELLADIEHPTSYLFHVASNRTLNFMKQVSRNAQLMAQLAAGATELSYPTEERLAFRETAALIDTAVDQLPTQRKRIWELSRQEGLSHEEIAKRLGISRETVKKQITHAKRYIRRFLADRGSMLSLAVFMAMS</sequence>
<dbReference type="AlphaFoldDB" id="A0A1I1FWG8"/>
<dbReference type="InterPro" id="IPR039425">
    <property type="entry name" value="RNA_pol_sigma-70-like"/>
</dbReference>
<dbReference type="SUPFAM" id="SSF88946">
    <property type="entry name" value="Sigma2 domain of RNA polymerase sigma factors"/>
    <property type="match status" value="1"/>
</dbReference>
<keyword evidence="4" id="KW-0804">Transcription</keyword>
<dbReference type="OrthoDB" id="659577at2"/>
<dbReference type="SUPFAM" id="SSF88659">
    <property type="entry name" value="Sigma3 and sigma4 domains of RNA polymerase sigma factors"/>
    <property type="match status" value="1"/>
</dbReference>
<dbReference type="GO" id="GO:0006352">
    <property type="term" value="P:DNA-templated transcription initiation"/>
    <property type="evidence" value="ECO:0007669"/>
    <property type="project" value="InterPro"/>
</dbReference>
<keyword evidence="8" id="KW-1185">Reference proteome</keyword>
<dbReference type="Gene3D" id="1.10.10.10">
    <property type="entry name" value="Winged helix-like DNA-binding domain superfamily/Winged helix DNA-binding domain"/>
    <property type="match status" value="1"/>
</dbReference>
<dbReference type="InterPro" id="IPR007627">
    <property type="entry name" value="RNA_pol_sigma70_r2"/>
</dbReference>
<dbReference type="EMBL" id="FOLL01000003">
    <property type="protein sequence ID" value="SFC03372.1"/>
    <property type="molecule type" value="Genomic_DNA"/>
</dbReference>
<dbReference type="Proteomes" id="UP000199577">
    <property type="component" value="Unassembled WGS sequence"/>
</dbReference>
<dbReference type="GO" id="GO:0003677">
    <property type="term" value="F:DNA binding"/>
    <property type="evidence" value="ECO:0007669"/>
    <property type="project" value="InterPro"/>
</dbReference>